<evidence type="ECO:0000313" key="1">
    <source>
        <dbReference type="EMBL" id="GGE14812.1"/>
    </source>
</evidence>
<protein>
    <recommendedName>
        <fullName evidence="3">Spore germination protein</fullName>
    </recommendedName>
</protein>
<reference evidence="1" key="1">
    <citation type="journal article" date="2014" name="Int. J. Syst. Evol. Microbiol.">
        <title>Complete genome sequence of Corynebacterium casei LMG S-19264T (=DSM 44701T), isolated from a smear-ripened cheese.</title>
        <authorList>
            <consortium name="US DOE Joint Genome Institute (JGI-PGF)"/>
            <person name="Walter F."/>
            <person name="Albersmeier A."/>
            <person name="Kalinowski J."/>
            <person name="Ruckert C."/>
        </authorList>
    </citation>
    <scope>NUCLEOTIDE SEQUENCE</scope>
    <source>
        <strain evidence="1">CGMCC 1.15179</strain>
    </source>
</reference>
<comment type="caution">
    <text evidence="1">The sequence shown here is derived from an EMBL/GenBank/DDBJ whole genome shotgun (WGS) entry which is preliminary data.</text>
</comment>
<accession>A0A8J2VG87</accession>
<dbReference type="AlphaFoldDB" id="A0A8J2VG87"/>
<reference evidence="1" key="2">
    <citation type="submission" date="2020-09" db="EMBL/GenBank/DDBJ databases">
        <authorList>
            <person name="Sun Q."/>
            <person name="Zhou Y."/>
        </authorList>
    </citation>
    <scope>NUCLEOTIDE SEQUENCE</scope>
    <source>
        <strain evidence="1">CGMCC 1.15179</strain>
    </source>
</reference>
<proteinExistence type="predicted"/>
<dbReference type="Proteomes" id="UP000625210">
    <property type="component" value="Unassembled WGS sequence"/>
</dbReference>
<sequence>MAVANQIFNVKLLWINQSGTVNMGDAVNVRPSSNLKDLGGGNPIGDFAANVCGGTNILFDLDVIDQA</sequence>
<dbReference type="InterPro" id="IPR019618">
    <property type="entry name" value="Spore_germination_GerPA"/>
</dbReference>
<name>A0A8J2VG87_9BACL</name>
<dbReference type="RefSeq" id="WP_188647297.1">
    <property type="nucleotide sequence ID" value="NZ_BMHQ01000004.1"/>
</dbReference>
<keyword evidence="2" id="KW-1185">Reference proteome</keyword>
<organism evidence="1 2">
    <name type="scientific">Marinithermofilum abyssi</name>
    <dbReference type="NCBI Taxonomy" id="1571185"/>
    <lineage>
        <taxon>Bacteria</taxon>
        <taxon>Bacillati</taxon>
        <taxon>Bacillota</taxon>
        <taxon>Bacilli</taxon>
        <taxon>Bacillales</taxon>
        <taxon>Thermoactinomycetaceae</taxon>
        <taxon>Marinithermofilum</taxon>
    </lineage>
</organism>
<gene>
    <name evidence="1" type="ORF">GCM10011571_15390</name>
</gene>
<evidence type="ECO:0008006" key="3">
    <source>
        <dbReference type="Google" id="ProtNLM"/>
    </source>
</evidence>
<dbReference type="EMBL" id="BMHQ01000004">
    <property type="protein sequence ID" value="GGE14812.1"/>
    <property type="molecule type" value="Genomic_DNA"/>
</dbReference>
<dbReference type="Pfam" id="PF10676">
    <property type="entry name" value="gerPA"/>
    <property type="match status" value="1"/>
</dbReference>
<evidence type="ECO:0000313" key="2">
    <source>
        <dbReference type="Proteomes" id="UP000625210"/>
    </source>
</evidence>